<comment type="similarity">
    <text evidence="7 8">Belongs to the SFT2 family.</text>
</comment>
<proteinExistence type="inferred from homology"/>
<keyword evidence="2 8" id="KW-0813">Transport</keyword>
<evidence type="ECO:0000313" key="9">
    <source>
        <dbReference type="EMBL" id="CAH0376262.1"/>
    </source>
</evidence>
<dbReference type="EMBL" id="CAKKNE010000005">
    <property type="protein sequence ID" value="CAH0376262.1"/>
    <property type="molecule type" value="Genomic_DNA"/>
</dbReference>
<accession>A0A8J2SX58</accession>
<keyword evidence="5 8" id="KW-1133">Transmembrane helix</keyword>
<protein>
    <recommendedName>
        <fullName evidence="8">Vesicle transport protein</fullName>
    </recommendedName>
</protein>
<dbReference type="GO" id="GO:0016192">
    <property type="term" value="P:vesicle-mediated transport"/>
    <property type="evidence" value="ECO:0007669"/>
    <property type="project" value="InterPro"/>
</dbReference>
<comment type="caution">
    <text evidence="9">The sequence shown here is derived from an EMBL/GenBank/DDBJ whole genome shotgun (WGS) entry which is preliminary data.</text>
</comment>
<evidence type="ECO:0000313" key="10">
    <source>
        <dbReference type="Proteomes" id="UP000789595"/>
    </source>
</evidence>
<evidence type="ECO:0000256" key="7">
    <source>
        <dbReference type="ARBA" id="ARBA00025800"/>
    </source>
</evidence>
<name>A0A8J2SX58_9STRA</name>
<dbReference type="Proteomes" id="UP000789595">
    <property type="component" value="Unassembled WGS sequence"/>
</dbReference>
<feature type="transmembrane region" description="Helical" evidence="8">
    <location>
        <begin position="34"/>
        <end position="54"/>
    </location>
</feature>
<feature type="transmembrane region" description="Helical" evidence="8">
    <location>
        <begin position="66"/>
        <end position="84"/>
    </location>
</feature>
<dbReference type="InterPro" id="IPR011691">
    <property type="entry name" value="Vesicle_transpt_SFT2"/>
</dbReference>
<feature type="transmembrane region" description="Helical" evidence="8">
    <location>
        <begin position="104"/>
        <end position="122"/>
    </location>
</feature>
<dbReference type="OrthoDB" id="73614at2759"/>
<evidence type="ECO:0000256" key="8">
    <source>
        <dbReference type="RuleBase" id="RU363111"/>
    </source>
</evidence>
<comment type="function">
    <text evidence="8">May be involved in fusion of retrograde transport vesicles derived from an endocytic compartment with the Golgi complex.</text>
</comment>
<keyword evidence="10" id="KW-1185">Reference proteome</keyword>
<evidence type="ECO:0000256" key="6">
    <source>
        <dbReference type="ARBA" id="ARBA00023136"/>
    </source>
</evidence>
<keyword evidence="6 8" id="KW-0472">Membrane</keyword>
<evidence type="ECO:0000256" key="2">
    <source>
        <dbReference type="ARBA" id="ARBA00022448"/>
    </source>
</evidence>
<organism evidence="9 10">
    <name type="scientific">Pelagomonas calceolata</name>
    <dbReference type="NCBI Taxonomy" id="35677"/>
    <lineage>
        <taxon>Eukaryota</taxon>
        <taxon>Sar</taxon>
        <taxon>Stramenopiles</taxon>
        <taxon>Ochrophyta</taxon>
        <taxon>Pelagophyceae</taxon>
        <taxon>Pelagomonadales</taxon>
        <taxon>Pelagomonadaceae</taxon>
        <taxon>Pelagomonas</taxon>
    </lineage>
</organism>
<dbReference type="PANTHER" id="PTHR23137">
    <property type="entry name" value="VESICLE TRANSPORT PROTEIN-RELATED"/>
    <property type="match status" value="1"/>
</dbReference>
<dbReference type="Pfam" id="PF04178">
    <property type="entry name" value="Got1"/>
    <property type="match status" value="1"/>
</dbReference>
<dbReference type="GO" id="GO:0012505">
    <property type="term" value="C:endomembrane system"/>
    <property type="evidence" value="ECO:0007669"/>
    <property type="project" value="UniProtKB-ARBA"/>
</dbReference>
<keyword evidence="4 8" id="KW-0653">Protein transport</keyword>
<comment type="subcellular location">
    <subcellularLocation>
        <location evidence="1 8">Membrane</location>
        <topology evidence="1 8">Multi-pass membrane protein</topology>
    </subcellularLocation>
</comment>
<dbReference type="GO" id="GO:0016020">
    <property type="term" value="C:membrane"/>
    <property type="evidence" value="ECO:0007669"/>
    <property type="project" value="UniProtKB-SubCell"/>
</dbReference>
<sequence>MNAVRKAVGIEKKQTVTDQILDESCPKLSYNQRLTGYVLCMSIGFILTMGSLVRLKELLHGEPKNFVIYFTFGNLCAIASCFFLSGPKSHCKKMIDPTRRIATAFYLITIFFTFFVVFYEKIPDDGRVGIIILCVFIQWIAMLWYTISFIPFARDWVCMCCCQAPRDFCKKHGIEIRYK</sequence>
<keyword evidence="3 8" id="KW-0812">Transmembrane</keyword>
<reference evidence="9" key="1">
    <citation type="submission" date="2021-11" db="EMBL/GenBank/DDBJ databases">
        <authorList>
            <consortium name="Genoscope - CEA"/>
            <person name="William W."/>
        </authorList>
    </citation>
    <scope>NUCLEOTIDE SEQUENCE</scope>
</reference>
<evidence type="ECO:0000256" key="3">
    <source>
        <dbReference type="ARBA" id="ARBA00022692"/>
    </source>
</evidence>
<dbReference type="InterPro" id="IPR007305">
    <property type="entry name" value="Vesicle_transpt_Got1/SFT2"/>
</dbReference>
<dbReference type="GO" id="GO:0005737">
    <property type="term" value="C:cytoplasm"/>
    <property type="evidence" value="ECO:0007669"/>
    <property type="project" value="UniProtKB-ARBA"/>
</dbReference>
<dbReference type="GO" id="GO:0015031">
    <property type="term" value="P:protein transport"/>
    <property type="evidence" value="ECO:0007669"/>
    <property type="project" value="UniProtKB-KW"/>
</dbReference>
<feature type="transmembrane region" description="Helical" evidence="8">
    <location>
        <begin position="128"/>
        <end position="147"/>
    </location>
</feature>
<dbReference type="PANTHER" id="PTHR23137:SF6">
    <property type="entry name" value="VESICLE TRANSPORT PROTEIN"/>
    <property type="match status" value="1"/>
</dbReference>
<evidence type="ECO:0000256" key="5">
    <source>
        <dbReference type="ARBA" id="ARBA00022989"/>
    </source>
</evidence>
<gene>
    <name evidence="9" type="ORF">PECAL_5P08280</name>
</gene>
<evidence type="ECO:0000256" key="1">
    <source>
        <dbReference type="ARBA" id="ARBA00004141"/>
    </source>
</evidence>
<dbReference type="AlphaFoldDB" id="A0A8J2SX58"/>
<evidence type="ECO:0000256" key="4">
    <source>
        <dbReference type="ARBA" id="ARBA00022927"/>
    </source>
</evidence>